<accession>A0AA39EXS6</accession>
<dbReference type="Proteomes" id="UP001168972">
    <property type="component" value="Unassembled WGS sequence"/>
</dbReference>
<dbReference type="AlphaFoldDB" id="A0AA39EXS6"/>
<organism evidence="2 3">
    <name type="scientific">Microctonus hyperodae</name>
    <name type="common">Parasitoid wasp</name>
    <dbReference type="NCBI Taxonomy" id="165561"/>
    <lineage>
        <taxon>Eukaryota</taxon>
        <taxon>Metazoa</taxon>
        <taxon>Ecdysozoa</taxon>
        <taxon>Arthropoda</taxon>
        <taxon>Hexapoda</taxon>
        <taxon>Insecta</taxon>
        <taxon>Pterygota</taxon>
        <taxon>Neoptera</taxon>
        <taxon>Endopterygota</taxon>
        <taxon>Hymenoptera</taxon>
        <taxon>Apocrita</taxon>
        <taxon>Ichneumonoidea</taxon>
        <taxon>Braconidae</taxon>
        <taxon>Euphorinae</taxon>
        <taxon>Microctonus</taxon>
    </lineage>
</organism>
<reference evidence="2" key="1">
    <citation type="journal article" date="2023" name="bioRxiv">
        <title>Scaffold-level genome assemblies of two parasitoid biocontrol wasps reveal the parthenogenesis mechanism and an associated novel virus.</title>
        <authorList>
            <person name="Inwood S."/>
            <person name="Skelly J."/>
            <person name="Guhlin J."/>
            <person name="Harrop T."/>
            <person name="Goldson S."/>
            <person name="Dearden P."/>
        </authorList>
    </citation>
    <scope>NUCLEOTIDE SEQUENCE</scope>
    <source>
        <strain evidence="2">Lincoln</strain>
        <tissue evidence="2">Whole body</tissue>
    </source>
</reference>
<comment type="caution">
    <text evidence="2">The sequence shown here is derived from an EMBL/GenBank/DDBJ whole genome shotgun (WGS) entry which is preliminary data.</text>
</comment>
<evidence type="ECO:0000313" key="2">
    <source>
        <dbReference type="EMBL" id="KAK0159497.1"/>
    </source>
</evidence>
<feature type="region of interest" description="Disordered" evidence="1">
    <location>
        <begin position="136"/>
        <end position="168"/>
    </location>
</feature>
<gene>
    <name evidence="2" type="ORF">PV327_011051</name>
</gene>
<sequence length="168" mass="18981">MAKILWALVFWCDTNETSIVELLDIKKSAPKGENIRVGWRGVLSWVDESGQTTLYKAKILKISKSKDCLESLDSDNCGKIIKKKFLPTIMSEKKTLSTLKKQKNSSVKKNMKKLNFQVLGLKPLAVDIFEQESSKQKVENQPLIEDQQQHDNETIASSPTINIDAKSN</sequence>
<dbReference type="EMBL" id="JAQQBR010001878">
    <property type="protein sequence ID" value="KAK0159497.1"/>
    <property type="molecule type" value="Genomic_DNA"/>
</dbReference>
<protein>
    <submittedName>
        <fullName evidence="2">Uncharacterized protein</fullName>
    </submittedName>
</protein>
<name>A0AA39EXS6_MICHY</name>
<evidence type="ECO:0000256" key="1">
    <source>
        <dbReference type="SAM" id="MobiDB-lite"/>
    </source>
</evidence>
<reference evidence="2" key="2">
    <citation type="submission" date="2023-03" db="EMBL/GenBank/DDBJ databases">
        <authorList>
            <person name="Inwood S.N."/>
            <person name="Skelly J.G."/>
            <person name="Guhlin J."/>
            <person name="Harrop T.W.R."/>
            <person name="Goldson S.G."/>
            <person name="Dearden P.K."/>
        </authorList>
    </citation>
    <scope>NUCLEOTIDE SEQUENCE</scope>
    <source>
        <strain evidence="2">Lincoln</strain>
        <tissue evidence="2">Whole body</tissue>
    </source>
</reference>
<proteinExistence type="predicted"/>
<evidence type="ECO:0000313" key="3">
    <source>
        <dbReference type="Proteomes" id="UP001168972"/>
    </source>
</evidence>
<keyword evidence="3" id="KW-1185">Reference proteome</keyword>
<feature type="compositionally biased region" description="Polar residues" evidence="1">
    <location>
        <begin position="154"/>
        <end position="168"/>
    </location>
</feature>